<proteinExistence type="predicted"/>
<accession>A0A7C9E5B2</accession>
<reference evidence="1" key="2">
    <citation type="submission" date="2020-07" db="EMBL/GenBank/DDBJ databases">
        <authorList>
            <person name="Vera ALvarez R."/>
            <person name="Arias-Moreno D.M."/>
            <person name="Jimenez-Jacinto V."/>
            <person name="Jimenez-Bremont J.F."/>
            <person name="Swaminathan K."/>
            <person name="Moose S.P."/>
            <person name="Guerrero-Gonzalez M.L."/>
            <person name="Marino-Ramirez L."/>
            <person name="Landsman D."/>
            <person name="Rodriguez-Kessler M."/>
            <person name="Delgado-Sanchez P."/>
        </authorList>
    </citation>
    <scope>NUCLEOTIDE SEQUENCE</scope>
    <source>
        <tissue evidence="1">Cladode</tissue>
    </source>
</reference>
<evidence type="ECO:0000313" key="1">
    <source>
        <dbReference type="EMBL" id="MBA4659402.1"/>
    </source>
</evidence>
<reference evidence="1" key="1">
    <citation type="journal article" date="2013" name="J. Plant Res.">
        <title>Effect of fungi and light on seed germination of three Opuntia species from semiarid lands of central Mexico.</title>
        <authorList>
            <person name="Delgado-Sanchez P."/>
            <person name="Jimenez-Bremont J.F."/>
            <person name="Guerrero-Gonzalez Mde L."/>
            <person name="Flores J."/>
        </authorList>
    </citation>
    <scope>NUCLEOTIDE SEQUENCE</scope>
    <source>
        <tissue evidence="1">Cladode</tissue>
    </source>
</reference>
<organism evidence="1">
    <name type="scientific">Opuntia streptacantha</name>
    <name type="common">Prickly pear cactus</name>
    <name type="synonym">Opuntia cardona</name>
    <dbReference type="NCBI Taxonomy" id="393608"/>
    <lineage>
        <taxon>Eukaryota</taxon>
        <taxon>Viridiplantae</taxon>
        <taxon>Streptophyta</taxon>
        <taxon>Embryophyta</taxon>
        <taxon>Tracheophyta</taxon>
        <taxon>Spermatophyta</taxon>
        <taxon>Magnoliopsida</taxon>
        <taxon>eudicotyledons</taxon>
        <taxon>Gunneridae</taxon>
        <taxon>Pentapetalae</taxon>
        <taxon>Caryophyllales</taxon>
        <taxon>Cactineae</taxon>
        <taxon>Cactaceae</taxon>
        <taxon>Opuntioideae</taxon>
        <taxon>Opuntia</taxon>
    </lineage>
</organism>
<protein>
    <submittedName>
        <fullName evidence="1">Uncharacterized protein</fullName>
    </submittedName>
</protein>
<dbReference type="EMBL" id="GISG01203817">
    <property type="protein sequence ID" value="MBA4659402.1"/>
    <property type="molecule type" value="Transcribed_RNA"/>
</dbReference>
<dbReference type="AlphaFoldDB" id="A0A7C9E5B2"/>
<sequence>MGLTCPRMSLTRPCMGILLCAQCLPQSPDPFFSIQHSLHILYICLILIRLHESLNHMYDPLSRCHLKHREYLFVLHAADELNGVVVLAYVEVRPATNSWHLLLIVFHPFSGVLI</sequence>
<name>A0A7C9E5B2_OPUST</name>